<organism evidence="3 4">
    <name type="scientific">Allostreptomyces psammosilenae</name>
    <dbReference type="NCBI Taxonomy" id="1892865"/>
    <lineage>
        <taxon>Bacteria</taxon>
        <taxon>Bacillati</taxon>
        <taxon>Actinomycetota</taxon>
        <taxon>Actinomycetes</taxon>
        <taxon>Kitasatosporales</taxon>
        <taxon>Streptomycetaceae</taxon>
        <taxon>Allostreptomyces</taxon>
    </lineage>
</organism>
<dbReference type="SMART" id="SM00829">
    <property type="entry name" value="PKS_ER"/>
    <property type="match status" value="1"/>
</dbReference>
<keyword evidence="1" id="KW-0560">Oxidoreductase</keyword>
<dbReference type="InterPro" id="IPR020843">
    <property type="entry name" value="ER"/>
</dbReference>
<name>A0A852ZUQ8_9ACTN</name>
<dbReference type="EMBL" id="JACBZD010000001">
    <property type="protein sequence ID" value="NYI05655.1"/>
    <property type="molecule type" value="Genomic_DNA"/>
</dbReference>
<dbReference type="InterPro" id="IPR002364">
    <property type="entry name" value="Quin_OxRdtase/zeta-crystal_CS"/>
</dbReference>
<dbReference type="Proteomes" id="UP000567795">
    <property type="component" value="Unassembled WGS sequence"/>
</dbReference>
<evidence type="ECO:0000259" key="2">
    <source>
        <dbReference type="SMART" id="SM00829"/>
    </source>
</evidence>
<dbReference type="Pfam" id="PF13602">
    <property type="entry name" value="ADH_zinc_N_2"/>
    <property type="match status" value="1"/>
</dbReference>
<proteinExistence type="predicted"/>
<dbReference type="Gene3D" id="3.40.50.720">
    <property type="entry name" value="NAD(P)-binding Rossmann-like Domain"/>
    <property type="match status" value="1"/>
</dbReference>
<dbReference type="SUPFAM" id="SSF51735">
    <property type="entry name" value="NAD(P)-binding Rossmann-fold domains"/>
    <property type="match status" value="1"/>
</dbReference>
<keyword evidence="4" id="KW-1185">Reference proteome</keyword>
<dbReference type="GO" id="GO:0016491">
    <property type="term" value="F:oxidoreductase activity"/>
    <property type="evidence" value="ECO:0007669"/>
    <property type="project" value="UniProtKB-KW"/>
</dbReference>
<dbReference type="PANTHER" id="PTHR11695">
    <property type="entry name" value="ALCOHOL DEHYDROGENASE RELATED"/>
    <property type="match status" value="1"/>
</dbReference>
<dbReference type="InterPro" id="IPR013154">
    <property type="entry name" value="ADH-like_N"/>
</dbReference>
<evidence type="ECO:0000256" key="1">
    <source>
        <dbReference type="ARBA" id="ARBA00023002"/>
    </source>
</evidence>
<dbReference type="InterPro" id="IPR050700">
    <property type="entry name" value="YIM1/Zinc_Alcohol_DH_Fams"/>
</dbReference>
<reference evidence="3 4" key="1">
    <citation type="submission" date="2020-07" db="EMBL/GenBank/DDBJ databases">
        <title>Sequencing the genomes of 1000 actinobacteria strains.</title>
        <authorList>
            <person name="Klenk H.-P."/>
        </authorList>
    </citation>
    <scope>NUCLEOTIDE SEQUENCE [LARGE SCALE GENOMIC DNA]</scope>
    <source>
        <strain evidence="3 4">DSM 42178</strain>
    </source>
</reference>
<protein>
    <submittedName>
        <fullName evidence="3">NADPH:quinone reductase-like Zn-dependent oxidoreductase</fullName>
    </submittedName>
</protein>
<dbReference type="SUPFAM" id="SSF50129">
    <property type="entry name" value="GroES-like"/>
    <property type="match status" value="1"/>
</dbReference>
<evidence type="ECO:0000313" key="4">
    <source>
        <dbReference type="Proteomes" id="UP000567795"/>
    </source>
</evidence>
<dbReference type="PANTHER" id="PTHR11695:SF294">
    <property type="entry name" value="RETICULON-4-INTERACTING PROTEIN 1, MITOCHONDRIAL"/>
    <property type="match status" value="1"/>
</dbReference>
<dbReference type="InterPro" id="IPR036291">
    <property type="entry name" value="NAD(P)-bd_dom_sf"/>
</dbReference>
<gene>
    <name evidence="3" type="ORF">FHU37_002598</name>
</gene>
<comment type="caution">
    <text evidence="3">The sequence shown here is derived from an EMBL/GenBank/DDBJ whole genome shotgun (WGS) entry which is preliminary data.</text>
</comment>
<dbReference type="RefSeq" id="WP_179814360.1">
    <property type="nucleotide sequence ID" value="NZ_JACBZD010000001.1"/>
</dbReference>
<accession>A0A852ZUQ8</accession>
<dbReference type="Pfam" id="PF08240">
    <property type="entry name" value="ADH_N"/>
    <property type="match status" value="1"/>
</dbReference>
<dbReference type="PROSITE" id="PS01162">
    <property type="entry name" value="QOR_ZETA_CRYSTAL"/>
    <property type="match status" value="1"/>
</dbReference>
<sequence>MLAAYIERYGNNGVVRVGDRPQPQPGPRDLLVKVRAASVNPVDVFTRNGRMRPLLPYPLPLTLGSDLSGEVVAVGPEVTAFRAGDEVYARLHERRIGAFAEYALVREADAAPKPAGLNHVEAASIPLVALTAWQALTEHGRVRQGQHVLVHAGSGGVGSMAIQLARHLGARVSTTVSARNAELARDLGAETVVDYRTERFEERVGEVDFVLDTVGGGVRRRSFGVLRRGGAMTTIFGTPTAQVGRDLNAAVPVRMAMGLAHAGNFALARRRGVGFSYLFVRADGAQLRELAGLVEKGAVRPVVEQVFPLERVPEALAVSESGRVTGKLVIEMP</sequence>
<dbReference type="CDD" id="cd05289">
    <property type="entry name" value="MDR_like_2"/>
    <property type="match status" value="1"/>
</dbReference>
<dbReference type="InterPro" id="IPR011032">
    <property type="entry name" value="GroES-like_sf"/>
</dbReference>
<evidence type="ECO:0000313" key="3">
    <source>
        <dbReference type="EMBL" id="NYI05655.1"/>
    </source>
</evidence>
<feature type="domain" description="Enoyl reductase (ER)" evidence="2">
    <location>
        <begin position="10"/>
        <end position="330"/>
    </location>
</feature>
<dbReference type="AlphaFoldDB" id="A0A852ZUQ8"/>
<dbReference type="GO" id="GO:0008270">
    <property type="term" value="F:zinc ion binding"/>
    <property type="evidence" value="ECO:0007669"/>
    <property type="project" value="InterPro"/>
</dbReference>
<dbReference type="Gene3D" id="3.90.180.10">
    <property type="entry name" value="Medium-chain alcohol dehydrogenases, catalytic domain"/>
    <property type="match status" value="1"/>
</dbReference>